<dbReference type="InterPro" id="IPR036910">
    <property type="entry name" value="HMG_box_dom_sf"/>
</dbReference>
<dbReference type="Gene3D" id="1.10.30.10">
    <property type="entry name" value="High mobility group box domain"/>
    <property type="match status" value="1"/>
</dbReference>
<reference evidence="3 4" key="1">
    <citation type="submission" date="2024-04" db="EMBL/GenBank/DDBJ databases">
        <title>Tritrichomonas musculus Genome.</title>
        <authorList>
            <person name="Alves-Ferreira E."/>
            <person name="Grigg M."/>
            <person name="Lorenzi H."/>
            <person name="Galac M."/>
        </authorList>
    </citation>
    <scope>NUCLEOTIDE SEQUENCE [LARGE SCALE GENOMIC DNA]</scope>
    <source>
        <strain evidence="3 4">EAF2021</strain>
    </source>
</reference>
<proteinExistence type="predicted"/>
<evidence type="ECO:0000259" key="2">
    <source>
        <dbReference type="Pfam" id="PF09011"/>
    </source>
</evidence>
<dbReference type="InterPro" id="IPR009071">
    <property type="entry name" value="HMG_box_dom"/>
</dbReference>
<name>A0ABR2JWK3_9EUKA</name>
<dbReference type="EMBL" id="JAPFFF010000009">
    <property type="protein sequence ID" value="KAK8882602.1"/>
    <property type="molecule type" value="Genomic_DNA"/>
</dbReference>
<sequence length="210" mass="24482">MCYRANTQQNLNPVESSIWQLYSQQRSIEIQHLSPGTHENEIQMTAWFEFLQMKWSLDGATDDNSLSRFDDALRFYSFGPDLRSSNRQLLNLSKSYKIKKVKNHTIKSHLKGARDGHKPGKAHNSSYTYYVHKRTNELKEKGIAICVKSTIPEIAREWTNMSDEERMAIDKEWRQYCNDLKNSNEDNIINMSDNDNENENSNDIKSEPGN</sequence>
<evidence type="ECO:0000313" key="3">
    <source>
        <dbReference type="EMBL" id="KAK8882602.1"/>
    </source>
</evidence>
<feature type="domain" description="HMG box" evidence="2">
    <location>
        <begin position="121"/>
        <end position="171"/>
    </location>
</feature>
<dbReference type="Proteomes" id="UP001470230">
    <property type="component" value="Unassembled WGS sequence"/>
</dbReference>
<accession>A0ABR2JWK3</accession>
<dbReference type="Pfam" id="PF09011">
    <property type="entry name" value="HMG_box_2"/>
    <property type="match status" value="1"/>
</dbReference>
<evidence type="ECO:0000313" key="4">
    <source>
        <dbReference type="Proteomes" id="UP001470230"/>
    </source>
</evidence>
<organism evidence="3 4">
    <name type="scientific">Tritrichomonas musculus</name>
    <dbReference type="NCBI Taxonomy" id="1915356"/>
    <lineage>
        <taxon>Eukaryota</taxon>
        <taxon>Metamonada</taxon>
        <taxon>Parabasalia</taxon>
        <taxon>Tritrichomonadida</taxon>
        <taxon>Tritrichomonadidae</taxon>
        <taxon>Tritrichomonas</taxon>
    </lineage>
</organism>
<dbReference type="CDD" id="cd00084">
    <property type="entry name" value="HMG-box_SF"/>
    <property type="match status" value="1"/>
</dbReference>
<keyword evidence="4" id="KW-1185">Reference proteome</keyword>
<feature type="region of interest" description="Disordered" evidence="1">
    <location>
        <begin position="184"/>
        <end position="210"/>
    </location>
</feature>
<evidence type="ECO:0000256" key="1">
    <source>
        <dbReference type="SAM" id="MobiDB-lite"/>
    </source>
</evidence>
<comment type="caution">
    <text evidence="3">The sequence shown here is derived from an EMBL/GenBank/DDBJ whole genome shotgun (WGS) entry which is preliminary data.</text>
</comment>
<protein>
    <recommendedName>
        <fullName evidence="2">HMG box domain-containing protein</fullName>
    </recommendedName>
</protein>
<gene>
    <name evidence="3" type="ORF">M9Y10_045244</name>
</gene>